<dbReference type="Proteomes" id="UP001172457">
    <property type="component" value="Chromosome 1"/>
</dbReference>
<evidence type="ECO:0000313" key="1">
    <source>
        <dbReference type="EMBL" id="KAJ9566663.1"/>
    </source>
</evidence>
<accession>A0AA38UBK3</accession>
<reference evidence="1" key="1">
    <citation type="submission" date="2023-03" db="EMBL/GenBank/DDBJ databases">
        <title>Chromosome-scale reference genome and RAD-based genetic map of yellow starthistle (Centaurea solstitialis) reveal putative structural variation and QTLs associated with invader traits.</title>
        <authorList>
            <person name="Reatini B."/>
            <person name="Cang F.A."/>
            <person name="Jiang Q."/>
            <person name="Mckibben M.T.W."/>
            <person name="Barker M.S."/>
            <person name="Rieseberg L.H."/>
            <person name="Dlugosch K.M."/>
        </authorList>
    </citation>
    <scope>NUCLEOTIDE SEQUENCE</scope>
    <source>
        <strain evidence="1">CAN-66</strain>
        <tissue evidence="1">Leaf</tissue>
    </source>
</reference>
<sequence>MENSKNPKNERTIYGDLEFKKILFYSLQQWQPSFHLPSHKKNMLNLVPTTIFKTNNKHSLPAMISQI</sequence>
<organism evidence="1 2">
    <name type="scientific">Centaurea solstitialis</name>
    <name type="common">yellow star-thistle</name>
    <dbReference type="NCBI Taxonomy" id="347529"/>
    <lineage>
        <taxon>Eukaryota</taxon>
        <taxon>Viridiplantae</taxon>
        <taxon>Streptophyta</taxon>
        <taxon>Embryophyta</taxon>
        <taxon>Tracheophyta</taxon>
        <taxon>Spermatophyta</taxon>
        <taxon>Magnoliopsida</taxon>
        <taxon>eudicotyledons</taxon>
        <taxon>Gunneridae</taxon>
        <taxon>Pentapetalae</taxon>
        <taxon>asterids</taxon>
        <taxon>campanulids</taxon>
        <taxon>Asterales</taxon>
        <taxon>Asteraceae</taxon>
        <taxon>Carduoideae</taxon>
        <taxon>Cardueae</taxon>
        <taxon>Centaureinae</taxon>
        <taxon>Centaurea</taxon>
    </lineage>
</organism>
<protein>
    <submittedName>
        <fullName evidence="1">Uncharacterized protein</fullName>
    </submittedName>
</protein>
<evidence type="ECO:0000313" key="2">
    <source>
        <dbReference type="Proteomes" id="UP001172457"/>
    </source>
</evidence>
<gene>
    <name evidence="1" type="ORF">OSB04_002629</name>
</gene>
<dbReference type="AlphaFoldDB" id="A0AA38UBK3"/>
<name>A0AA38UBK3_9ASTR</name>
<proteinExistence type="predicted"/>
<keyword evidence="2" id="KW-1185">Reference proteome</keyword>
<comment type="caution">
    <text evidence="1">The sequence shown here is derived from an EMBL/GenBank/DDBJ whole genome shotgun (WGS) entry which is preliminary data.</text>
</comment>
<dbReference type="EMBL" id="JARYMX010000001">
    <property type="protein sequence ID" value="KAJ9566663.1"/>
    <property type="molecule type" value="Genomic_DNA"/>
</dbReference>